<reference evidence="2" key="1">
    <citation type="submission" date="2020-11" db="EMBL/GenBank/DDBJ databases">
        <authorList>
            <consortium name="DOE Joint Genome Institute"/>
            <person name="Ahrendt S."/>
            <person name="Riley R."/>
            <person name="Andreopoulos W."/>
            <person name="Labutti K."/>
            <person name="Pangilinan J."/>
            <person name="Ruiz-Duenas F.J."/>
            <person name="Barrasa J.M."/>
            <person name="Sanchez-Garcia M."/>
            <person name="Camarero S."/>
            <person name="Miyauchi S."/>
            <person name="Serrano A."/>
            <person name="Linde D."/>
            <person name="Babiker R."/>
            <person name="Drula E."/>
            <person name="Ayuso-Fernandez I."/>
            <person name="Pacheco R."/>
            <person name="Padilla G."/>
            <person name="Ferreira P."/>
            <person name="Barriuso J."/>
            <person name="Kellner H."/>
            <person name="Castanera R."/>
            <person name="Alfaro M."/>
            <person name="Ramirez L."/>
            <person name="Pisabarro A.G."/>
            <person name="Kuo A."/>
            <person name="Tritt A."/>
            <person name="Lipzen A."/>
            <person name="He G."/>
            <person name="Yan M."/>
            <person name="Ng V."/>
            <person name="Cullen D."/>
            <person name="Martin F."/>
            <person name="Rosso M.-N."/>
            <person name="Henrissat B."/>
            <person name="Hibbett D."/>
            <person name="Martinez A.T."/>
            <person name="Grigoriev I.V."/>
        </authorList>
    </citation>
    <scope>NUCLEOTIDE SEQUENCE</scope>
    <source>
        <strain evidence="2">MF-IS2</strain>
    </source>
</reference>
<dbReference type="AlphaFoldDB" id="A0A9P5XKR7"/>
<evidence type="ECO:0000313" key="2">
    <source>
        <dbReference type="EMBL" id="KAF9450976.1"/>
    </source>
</evidence>
<keyword evidence="1" id="KW-0472">Membrane</keyword>
<comment type="caution">
    <text evidence="2">The sequence shown here is derived from an EMBL/GenBank/DDBJ whole genome shotgun (WGS) entry which is preliminary data.</text>
</comment>
<feature type="transmembrane region" description="Helical" evidence="1">
    <location>
        <begin position="58"/>
        <end position="77"/>
    </location>
</feature>
<keyword evidence="1" id="KW-0812">Transmembrane</keyword>
<dbReference type="EMBL" id="MU151093">
    <property type="protein sequence ID" value="KAF9450976.1"/>
    <property type="molecule type" value="Genomic_DNA"/>
</dbReference>
<evidence type="ECO:0000313" key="3">
    <source>
        <dbReference type="Proteomes" id="UP000807342"/>
    </source>
</evidence>
<keyword evidence="3" id="KW-1185">Reference proteome</keyword>
<organism evidence="2 3">
    <name type="scientific">Macrolepiota fuliginosa MF-IS2</name>
    <dbReference type="NCBI Taxonomy" id="1400762"/>
    <lineage>
        <taxon>Eukaryota</taxon>
        <taxon>Fungi</taxon>
        <taxon>Dikarya</taxon>
        <taxon>Basidiomycota</taxon>
        <taxon>Agaricomycotina</taxon>
        <taxon>Agaricomycetes</taxon>
        <taxon>Agaricomycetidae</taxon>
        <taxon>Agaricales</taxon>
        <taxon>Agaricineae</taxon>
        <taxon>Agaricaceae</taxon>
        <taxon>Macrolepiota</taxon>
    </lineage>
</organism>
<feature type="transmembrane region" description="Helical" evidence="1">
    <location>
        <begin position="119"/>
        <end position="143"/>
    </location>
</feature>
<name>A0A9P5XKR7_9AGAR</name>
<dbReference type="OrthoDB" id="2896404at2759"/>
<keyword evidence="1" id="KW-1133">Transmembrane helix</keyword>
<proteinExistence type="predicted"/>
<feature type="transmembrane region" description="Helical" evidence="1">
    <location>
        <begin position="164"/>
        <end position="187"/>
    </location>
</feature>
<sequence>MSHHARVVIYNALSSLAVLLFLCTLLPAIFSRNVQRTMGWYGLMAAWLVYSDRQEGPPWGLCVVQVLFIHPGVVFLMSGDLRPQSAARIFWRDQFVFAGGGLSLVEFPRNGFGCRVNSLAQGVLTAVVTACTVLVLVPLEAWTGFAMYRHWTSFKRLGQNDRHLFLTVYIRFLLVTMSALIALVVALRAFAVPNDMGNIGIAYPFTHGAFISSDWHCTCVRHSKGFPSLQDILQVWVFWRPSEPYNTLVFHNRSSAADVAISIDLNTTTLLSRVEEEQPESQCPTIISPDSPTMPMDIHTSTSETKTTKEHIELTATGIRVAVNV</sequence>
<protein>
    <submittedName>
        <fullName evidence="2">Uncharacterized protein</fullName>
    </submittedName>
</protein>
<gene>
    <name evidence="2" type="ORF">P691DRAFT_788086</name>
</gene>
<evidence type="ECO:0000256" key="1">
    <source>
        <dbReference type="SAM" id="Phobius"/>
    </source>
</evidence>
<dbReference type="Proteomes" id="UP000807342">
    <property type="component" value="Unassembled WGS sequence"/>
</dbReference>
<accession>A0A9P5XKR7</accession>
<feature type="transmembrane region" description="Helical" evidence="1">
    <location>
        <begin position="7"/>
        <end position="30"/>
    </location>
</feature>